<dbReference type="SUPFAM" id="SSF56349">
    <property type="entry name" value="DNA breaking-rejoining enzymes"/>
    <property type="match status" value="1"/>
</dbReference>
<proteinExistence type="inferred from homology"/>
<dbReference type="PANTHER" id="PTHR30349:SF64">
    <property type="entry name" value="PROPHAGE INTEGRASE INTD-RELATED"/>
    <property type="match status" value="1"/>
</dbReference>
<dbReference type="PANTHER" id="PTHR30349">
    <property type="entry name" value="PHAGE INTEGRASE-RELATED"/>
    <property type="match status" value="1"/>
</dbReference>
<name>A0A0E2AQB7_BACFG</name>
<protein>
    <recommendedName>
        <fullName evidence="4">Tyr recombinase domain-containing protein</fullName>
    </recommendedName>
</protein>
<dbReference type="EMBL" id="AGXN01000012">
    <property type="protein sequence ID" value="EIY96524.1"/>
    <property type="molecule type" value="Genomic_DNA"/>
</dbReference>
<dbReference type="GO" id="GO:0015074">
    <property type="term" value="P:DNA integration"/>
    <property type="evidence" value="ECO:0007669"/>
    <property type="project" value="InterPro"/>
</dbReference>
<dbReference type="RefSeq" id="WP_005793984.1">
    <property type="nucleotide sequence ID" value="NZ_JH724215.1"/>
</dbReference>
<dbReference type="PROSITE" id="PS51898">
    <property type="entry name" value="TYR_RECOMBINASE"/>
    <property type="match status" value="1"/>
</dbReference>
<keyword evidence="3" id="KW-0233">DNA recombination</keyword>
<organism evidence="5 6">
    <name type="scientific">Bacteroides fragilis CL07T12C05</name>
    <dbReference type="NCBI Taxonomy" id="997883"/>
    <lineage>
        <taxon>Bacteria</taxon>
        <taxon>Pseudomonadati</taxon>
        <taxon>Bacteroidota</taxon>
        <taxon>Bacteroidia</taxon>
        <taxon>Bacteroidales</taxon>
        <taxon>Bacteroidaceae</taxon>
        <taxon>Bacteroides</taxon>
    </lineage>
</organism>
<dbReference type="InterPro" id="IPR010998">
    <property type="entry name" value="Integrase_recombinase_N"/>
</dbReference>
<dbReference type="InterPro" id="IPR011010">
    <property type="entry name" value="DNA_brk_join_enz"/>
</dbReference>
<comment type="caution">
    <text evidence="5">The sequence shown here is derived from an EMBL/GenBank/DDBJ whole genome shotgun (WGS) entry which is preliminary data.</text>
</comment>
<reference evidence="5 6" key="1">
    <citation type="submission" date="2012-02" db="EMBL/GenBank/DDBJ databases">
        <title>The Genome Sequence of Bacteroides fragilis CL07T12C05.</title>
        <authorList>
            <consortium name="The Broad Institute Genome Sequencing Platform"/>
            <person name="Earl A."/>
            <person name="Ward D."/>
            <person name="Feldgarden M."/>
            <person name="Gevers D."/>
            <person name="Zitomersky N.L."/>
            <person name="Coyne M.J."/>
            <person name="Comstock L.E."/>
            <person name="Young S.K."/>
            <person name="Zeng Q."/>
            <person name="Gargeya S."/>
            <person name="Fitzgerald M."/>
            <person name="Haas B."/>
            <person name="Abouelleil A."/>
            <person name="Alvarado L."/>
            <person name="Arachchi H.M."/>
            <person name="Berlin A."/>
            <person name="Chapman S.B."/>
            <person name="Gearin G."/>
            <person name="Goldberg J."/>
            <person name="Griggs A."/>
            <person name="Gujja S."/>
            <person name="Hansen M."/>
            <person name="Heiman D."/>
            <person name="Howarth C."/>
            <person name="Larimer J."/>
            <person name="Lui A."/>
            <person name="MacDonald P.J.P."/>
            <person name="McCowen C."/>
            <person name="Montmayeur A."/>
            <person name="Murphy C."/>
            <person name="Neiman D."/>
            <person name="Pearson M."/>
            <person name="Priest M."/>
            <person name="Roberts A."/>
            <person name="Saif S."/>
            <person name="Shea T."/>
            <person name="Sisk P."/>
            <person name="Stolte C."/>
            <person name="Sykes S."/>
            <person name="Wortman J."/>
            <person name="Nusbaum C."/>
            <person name="Birren B."/>
        </authorList>
    </citation>
    <scope>NUCLEOTIDE SEQUENCE [LARGE SCALE GENOMIC DNA]</scope>
    <source>
        <strain evidence="5 6">CL07T12C05</strain>
    </source>
</reference>
<comment type="similarity">
    <text evidence="1">Belongs to the 'phage' integrase family.</text>
</comment>
<dbReference type="Proteomes" id="UP000003879">
    <property type="component" value="Unassembled WGS sequence"/>
</dbReference>
<dbReference type="GO" id="GO:0006310">
    <property type="term" value="P:DNA recombination"/>
    <property type="evidence" value="ECO:0007669"/>
    <property type="project" value="UniProtKB-KW"/>
</dbReference>
<dbReference type="HOGENOM" id="CLU_033139_2_0_10"/>
<dbReference type="Pfam" id="PF13102">
    <property type="entry name" value="Phage_int_SAM_5"/>
    <property type="match status" value="1"/>
</dbReference>
<dbReference type="Pfam" id="PF17293">
    <property type="entry name" value="Arm-DNA-bind_5"/>
    <property type="match status" value="1"/>
</dbReference>
<gene>
    <name evidence="5" type="ORF">HMPREF1056_02412</name>
</gene>
<evidence type="ECO:0000256" key="2">
    <source>
        <dbReference type="ARBA" id="ARBA00023125"/>
    </source>
</evidence>
<dbReference type="InterPro" id="IPR013762">
    <property type="entry name" value="Integrase-like_cat_sf"/>
</dbReference>
<dbReference type="CDD" id="cd01185">
    <property type="entry name" value="INTN1_C_like"/>
    <property type="match status" value="1"/>
</dbReference>
<evidence type="ECO:0000256" key="3">
    <source>
        <dbReference type="ARBA" id="ARBA00023172"/>
    </source>
</evidence>
<sequence length="407" mass="46523">MNQADVKVSFYLKKSEADAKGNCPVMARLNVGKYSEAAFSVKMSVPHTMWHSGRATGKSVAAREINRQLDEIRASALHIYQEQSAIREGVTAEDVKCLLLGMASGQQTLMSYFRAFIKNFEKRVGVNRVAGSLRAYKYAYMHVEKFLNEKYKLTDIPFTALDRSFIEKYDLHLRTDCRLALGTIVHLTTSFRTIINEAVADGILTFNPFWGYEPERPQREQKYLTAEELELMMTTPLHNARLYIVRDLFLFSCYTGISYGDMCMLTKEDLVTDEEGTLWIRTSRKKTKVEYEVPLLDVPIHILKKYRDVEPNGKLLPMYCNSDVNLSLKKIAAICGIERRIVFHAARHTYATEITLSHGVPLETVSKMLGHTRVDTTQIYAKVTDDKINADTKRLDNKISERFTIAI</sequence>
<dbReference type="InterPro" id="IPR035386">
    <property type="entry name" value="Arm-DNA-bind_5"/>
</dbReference>
<dbReference type="GO" id="GO:0003677">
    <property type="term" value="F:DNA binding"/>
    <property type="evidence" value="ECO:0007669"/>
    <property type="project" value="UniProtKB-KW"/>
</dbReference>
<dbReference type="Gene3D" id="1.10.150.130">
    <property type="match status" value="1"/>
</dbReference>
<evidence type="ECO:0000259" key="4">
    <source>
        <dbReference type="PROSITE" id="PS51898"/>
    </source>
</evidence>
<dbReference type="Pfam" id="PF00589">
    <property type="entry name" value="Phage_integrase"/>
    <property type="match status" value="1"/>
</dbReference>
<dbReference type="Gene3D" id="1.10.443.10">
    <property type="entry name" value="Intergrase catalytic core"/>
    <property type="match status" value="1"/>
</dbReference>
<keyword evidence="2" id="KW-0238">DNA-binding</keyword>
<evidence type="ECO:0000313" key="6">
    <source>
        <dbReference type="Proteomes" id="UP000003879"/>
    </source>
</evidence>
<accession>A0A0E2AQB7</accession>
<dbReference type="InterPro" id="IPR050090">
    <property type="entry name" value="Tyrosine_recombinase_XerCD"/>
</dbReference>
<evidence type="ECO:0000256" key="1">
    <source>
        <dbReference type="ARBA" id="ARBA00008857"/>
    </source>
</evidence>
<dbReference type="InterPro" id="IPR002104">
    <property type="entry name" value="Integrase_catalytic"/>
</dbReference>
<dbReference type="AlphaFoldDB" id="A0A0E2AQB7"/>
<feature type="domain" description="Tyr recombinase" evidence="4">
    <location>
        <begin position="219"/>
        <end position="394"/>
    </location>
</feature>
<dbReference type="PATRIC" id="fig|997883.3.peg.2520"/>
<dbReference type="InterPro" id="IPR025269">
    <property type="entry name" value="SAM-like_dom"/>
</dbReference>
<evidence type="ECO:0000313" key="5">
    <source>
        <dbReference type="EMBL" id="EIY96524.1"/>
    </source>
</evidence>